<feature type="region of interest" description="Disordered" evidence="1">
    <location>
        <begin position="1"/>
        <end position="34"/>
    </location>
</feature>
<accession>A0A5B7EUE0</accession>
<protein>
    <submittedName>
        <fullName evidence="2">Uncharacterized protein</fullName>
    </submittedName>
</protein>
<sequence>MTSQPASHWSFAPLSRSPIGPLPAESNGAAQTGTEGRSYLCTAERRDHWLTLSECRRDSCTLLWGNGADETSGGVERYANAVREGTRHGTDATSRKLSEMTGVHVSVPASTVEVLDGVGKRDSLLDIRLPEVTKAQPDIKEEEVIWQSGTGEGVCL</sequence>
<evidence type="ECO:0000313" key="3">
    <source>
        <dbReference type="Proteomes" id="UP000324222"/>
    </source>
</evidence>
<proteinExistence type="predicted"/>
<dbReference type="AlphaFoldDB" id="A0A5B7EUE0"/>
<comment type="caution">
    <text evidence="2">The sequence shown here is derived from an EMBL/GenBank/DDBJ whole genome shotgun (WGS) entry which is preliminary data.</text>
</comment>
<evidence type="ECO:0000256" key="1">
    <source>
        <dbReference type="SAM" id="MobiDB-lite"/>
    </source>
</evidence>
<dbReference type="EMBL" id="VSRR010003378">
    <property type="protein sequence ID" value="MPC35914.1"/>
    <property type="molecule type" value="Genomic_DNA"/>
</dbReference>
<keyword evidence="3" id="KW-1185">Reference proteome</keyword>
<dbReference type="Proteomes" id="UP000324222">
    <property type="component" value="Unassembled WGS sequence"/>
</dbReference>
<reference evidence="2 3" key="1">
    <citation type="submission" date="2019-05" db="EMBL/GenBank/DDBJ databases">
        <title>Another draft genome of Portunus trituberculatus and its Hox gene families provides insights of decapod evolution.</title>
        <authorList>
            <person name="Jeong J.-H."/>
            <person name="Song I."/>
            <person name="Kim S."/>
            <person name="Choi T."/>
            <person name="Kim D."/>
            <person name="Ryu S."/>
            <person name="Kim W."/>
        </authorList>
    </citation>
    <scope>NUCLEOTIDE SEQUENCE [LARGE SCALE GENOMIC DNA]</scope>
    <source>
        <tissue evidence="2">Muscle</tissue>
    </source>
</reference>
<name>A0A5B7EUE0_PORTR</name>
<organism evidence="2 3">
    <name type="scientific">Portunus trituberculatus</name>
    <name type="common">Swimming crab</name>
    <name type="synonym">Neptunus trituberculatus</name>
    <dbReference type="NCBI Taxonomy" id="210409"/>
    <lineage>
        <taxon>Eukaryota</taxon>
        <taxon>Metazoa</taxon>
        <taxon>Ecdysozoa</taxon>
        <taxon>Arthropoda</taxon>
        <taxon>Crustacea</taxon>
        <taxon>Multicrustacea</taxon>
        <taxon>Malacostraca</taxon>
        <taxon>Eumalacostraca</taxon>
        <taxon>Eucarida</taxon>
        <taxon>Decapoda</taxon>
        <taxon>Pleocyemata</taxon>
        <taxon>Brachyura</taxon>
        <taxon>Eubrachyura</taxon>
        <taxon>Portunoidea</taxon>
        <taxon>Portunidae</taxon>
        <taxon>Portuninae</taxon>
        <taxon>Portunus</taxon>
    </lineage>
</organism>
<evidence type="ECO:0000313" key="2">
    <source>
        <dbReference type="EMBL" id="MPC35914.1"/>
    </source>
</evidence>
<gene>
    <name evidence="2" type="ORF">E2C01_029353</name>
</gene>